<feature type="domain" description="Neprosin PEP catalytic" evidence="2">
    <location>
        <begin position="132"/>
        <end position="371"/>
    </location>
</feature>
<evidence type="ECO:0000313" key="3">
    <source>
        <dbReference type="EMBL" id="CAL1355147.1"/>
    </source>
</evidence>
<dbReference type="Proteomes" id="UP001497516">
    <property type="component" value="Chromosome 1"/>
</dbReference>
<dbReference type="Gene3D" id="3.90.1320.10">
    <property type="entry name" value="Outer-capsid protein sigma 3, large lobe"/>
    <property type="match status" value="1"/>
</dbReference>
<dbReference type="AlphaFoldDB" id="A0AAV2CFG4"/>
<dbReference type="Pfam" id="PF14365">
    <property type="entry name" value="Neprosin_AP"/>
    <property type="match status" value="1"/>
</dbReference>
<protein>
    <recommendedName>
        <fullName evidence="2">Neprosin PEP catalytic domain-containing protein</fullName>
    </recommendedName>
</protein>
<dbReference type="PROSITE" id="PS52045">
    <property type="entry name" value="NEPROSIN_PEP_CD"/>
    <property type="match status" value="1"/>
</dbReference>
<sequence>MNMKSNIMDSTLLLLLLLCVILSTQNFITCQKMNKSEEVVTIQTRYGDTYECVDFYKQPAFAHPLLKNYKFNFKMNFSFQDSVGRTTDSRSLIGSKLSDIWLNGKGCPIGMVPIKRITENDSLQPNLVTGVILNPGVHVAVLHTTGGQLYYGGGMFTSVYNPVVKDNQYSSSRIKLQNGPDSIAAGWVVNPSLYQDNQTRLFIYTTTKDSRCYNTFCPGFVLMSHNIPIDLVLNPVSKRGGNIYGENFFIRKDPENGDWYLRVGSNNILGVRPKKIFTSLASFANYAEWGGEVYSPPGTTPPPMGSGYLPVGSAKQDGYAKLISTVNENNLINYDPSGCDTYADSDRYKVIDEGNVGAYFQRLVFFGGNSF</sequence>
<evidence type="ECO:0000256" key="1">
    <source>
        <dbReference type="SAM" id="SignalP"/>
    </source>
</evidence>
<evidence type="ECO:0000259" key="2">
    <source>
        <dbReference type="PROSITE" id="PS52045"/>
    </source>
</evidence>
<keyword evidence="4" id="KW-1185">Reference proteome</keyword>
<dbReference type="PANTHER" id="PTHR31589">
    <property type="entry name" value="PROTEIN, PUTATIVE (DUF239)-RELATED-RELATED"/>
    <property type="match status" value="1"/>
</dbReference>
<keyword evidence="1" id="KW-0732">Signal</keyword>
<dbReference type="PANTHER" id="PTHR31589:SF223">
    <property type="entry name" value="PROTEIN, PUTATIVE (DUF239)-RELATED"/>
    <property type="match status" value="1"/>
</dbReference>
<dbReference type="InterPro" id="IPR025521">
    <property type="entry name" value="Neprosin_propep"/>
</dbReference>
<accession>A0AAV2CFG4</accession>
<feature type="signal peptide" evidence="1">
    <location>
        <begin position="1"/>
        <end position="30"/>
    </location>
</feature>
<reference evidence="3 4" key="1">
    <citation type="submission" date="2024-04" db="EMBL/GenBank/DDBJ databases">
        <authorList>
            <person name="Fracassetti M."/>
        </authorList>
    </citation>
    <scope>NUCLEOTIDE SEQUENCE [LARGE SCALE GENOMIC DNA]</scope>
</reference>
<name>A0AAV2CFG4_9ROSI</name>
<dbReference type="EMBL" id="OZ034813">
    <property type="protein sequence ID" value="CAL1355147.1"/>
    <property type="molecule type" value="Genomic_DNA"/>
</dbReference>
<proteinExistence type="predicted"/>
<feature type="chain" id="PRO_5043382392" description="Neprosin PEP catalytic domain-containing protein" evidence="1">
    <location>
        <begin position="31"/>
        <end position="371"/>
    </location>
</feature>
<evidence type="ECO:0000313" key="4">
    <source>
        <dbReference type="Proteomes" id="UP001497516"/>
    </source>
</evidence>
<dbReference type="InterPro" id="IPR053168">
    <property type="entry name" value="Glutamic_endopeptidase"/>
</dbReference>
<organism evidence="3 4">
    <name type="scientific">Linum trigynum</name>
    <dbReference type="NCBI Taxonomy" id="586398"/>
    <lineage>
        <taxon>Eukaryota</taxon>
        <taxon>Viridiplantae</taxon>
        <taxon>Streptophyta</taxon>
        <taxon>Embryophyta</taxon>
        <taxon>Tracheophyta</taxon>
        <taxon>Spermatophyta</taxon>
        <taxon>Magnoliopsida</taxon>
        <taxon>eudicotyledons</taxon>
        <taxon>Gunneridae</taxon>
        <taxon>Pentapetalae</taxon>
        <taxon>rosids</taxon>
        <taxon>fabids</taxon>
        <taxon>Malpighiales</taxon>
        <taxon>Linaceae</taxon>
        <taxon>Linum</taxon>
    </lineage>
</organism>
<dbReference type="InterPro" id="IPR004314">
    <property type="entry name" value="Neprosin"/>
</dbReference>
<dbReference type="Pfam" id="PF03080">
    <property type="entry name" value="Neprosin"/>
    <property type="match status" value="1"/>
</dbReference>
<gene>
    <name evidence="3" type="ORF">LTRI10_LOCUS2923</name>
</gene>